<dbReference type="Proteomes" id="UP000077755">
    <property type="component" value="Chromosome 5"/>
</dbReference>
<protein>
    <submittedName>
        <fullName evidence="1">Uncharacterized protein</fullName>
    </submittedName>
</protein>
<evidence type="ECO:0000313" key="2">
    <source>
        <dbReference type="EMBL" id="WOH00589.1"/>
    </source>
</evidence>
<dbReference type="AlphaFoldDB" id="A0A164Y8H8"/>
<evidence type="ECO:0000313" key="1">
    <source>
        <dbReference type="EMBL" id="KZM94134.1"/>
    </source>
</evidence>
<proteinExistence type="predicted"/>
<gene>
    <name evidence="1" type="ORF">DCAR_017379</name>
    <name evidence="2" type="ORF">DCAR_0519955</name>
</gene>
<dbReference type="EMBL" id="LNRQ01000005">
    <property type="protein sequence ID" value="KZM94134.1"/>
    <property type="molecule type" value="Genomic_DNA"/>
</dbReference>
<reference evidence="2" key="2">
    <citation type="submission" date="2022-03" db="EMBL/GenBank/DDBJ databases">
        <title>Draft title - Genomic analysis of global carrot germplasm unveils the trajectory of domestication and the origin of high carotenoid orange carrot.</title>
        <authorList>
            <person name="Iorizzo M."/>
            <person name="Ellison S."/>
            <person name="Senalik D."/>
            <person name="Macko-Podgorni A."/>
            <person name="Grzebelus D."/>
            <person name="Bostan H."/>
            <person name="Rolling W."/>
            <person name="Curaba J."/>
            <person name="Simon P."/>
        </authorList>
    </citation>
    <scope>NUCLEOTIDE SEQUENCE</scope>
    <source>
        <tissue evidence="2">Leaf</tissue>
    </source>
</reference>
<evidence type="ECO:0000313" key="3">
    <source>
        <dbReference type="Proteomes" id="UP000077755"/>
    </source>
</evidence>
<keyword evidence="3" id="KW-1185">Reference proteome</keyword>
<reference evidence="1" key="1">
    <citation type="journal article" date="2016" name="Nat. Genet.">
        <title>A high-quality carrot genome assembly provides new insights into carotenoid accumulation and asterid genome evolution.</title>
        <authorList>
            <person name="Iorizzo M."/>
            <person name="Ellison S."/>
            <person name="Senalik D."/>
            <person name="Zeng P."/>
            <person name="Satapoomin P."/>
            <person name="Huang J."/>
            <person name="Bowman M."/>
            <person name="Iovene M."/>
            <person name="Sanseverino W."/>
            <person name="Cavagnaro P."/>
            <person name="Yildiz M."/>
            <person name="Macko-Podgorni A."/>
            <person name="Moranska E."/>
            <person name="Grzebelus E."/>
            <person name="Grzebelus D."/>
            <person name="Ashrafi H."/>
            <person name="Zheng Z."/>
            <person name="Cheng S."/>
            <person name="Spooner D."/>
            <person name="Van Deynze A."/>
            <person name="Simon P."/>
        </authorList>
    </citation>
    <scope>NUCLEOTIDE SEQUENCE [LARGE SCALE GENOMIC DNA]</scope>
    <source>
        <tissue evidence="1">Leaf</tissue>
    </source>
</reference>
<sequence>MAADYLARYDMCHMESFEETTNNFDDLQTHLESDMGRAIPNFLLANGSAFGQGEVIDAGPPALFQN</sequence>
<dbReference type="Gramene" id="KZM94134">
    <property type="protein sequence ID" value="KZM94134"/>
    <property type="gene ID" value="DCAR_017379"/>
</dbReference>
<organism evidence="1">
    <name type="scientific">Daucus carota subsp. sativus</name>
    <name type="common">Carrot</name>
    <dbReference type="NCBI Taxonomy" id="79200"/>
    <lineage>
        <taxon>Eukaryota</taxon>
        <taxon>Viridiplantae</taxon>
        <taxon>Streptophyta</taxon>
        <taxon>Embryophyta</taxon>
        <taxon>Tracheophyta</taxon>
        <taxon>Spermatophyta</taxon>
        <taxon>Magnoliopsida</taxon>
        <taxon>eudicotyledons</taxon>
        <taxon>Gunneridae</taxon>
        <taxon>Pentapetalae</taxon>
        <taxon>asterids</taxon>
        <taxon>campanulids</taxon>
        <taxon>Apiales</taxon>
        <taxon>Apiaceae</taxon>
        <taxon>Apioideae</taxon>
        <taxon>Scandiceae</taxon>
        <taxon>Daucinae</taxon>
        <taxon>Daucus</taxon>
        <taxon>Daucus sect. Daucus</taxon>
    </lineage>
</organism>
<dbReference type="EMBL" id="CP093347">
    <property type="protein sequence ID" value="WOH00589.1"/>
    <property type="molecule type" value="Genomic_DNA"/>
</dbReference>
<name>A0A164Y8H8_DAUCS</name>
<accession>A0A164Y8H8</accession>